<proteinExistence type="predicted"/>
<dbReference type="RefSeq" id="WP_099859994.1">
    <property type="nucleotide sequence ID" value="NZ_PEOG01000008.1"/>
</dbReference>
<organism evidence="1 2">
    <name type="scientific">Roseateles chitinivorans</name>
    <dbReference type="NCBI Taxonomy" id="2917965"/>
    <lineage>
        <taxon>Bacteria</taxon>
        <taxon>Pseudomonadati</taxon>
        <taxon>Pseudomonadota</taxon>
        <taxon>Betaproteobacteria</taxon>
        <taxon>Burkholderiales</taxon>
        <taxon>Sphaerotilaceae</taxon>
        <taxon>Roseateles</taxon>
    </lineage>
</organism>
<protein>
    <submittedName>
        <fullName evidence="1">Uncharacterized protein</fullName>
    </submittedName>
</protein>
<reference evidence="1 2" key="1">
    <citation type="submission" date="2017-11" db="EMBL/GenBank/DDBJ databases">
        <title>Draft genome sequence of Mitsuaria sp. HWN-4.</title>
        <authorList>
            <person name="Gundlapally S.R."/>
        </authorList>
    </citation>
    <scope>NUCLEOTIDE SEQUENCE [LARGE SCALE GENOMIC DNA]</scope>
    <source>
        <strain evidence="1 2">HWN-4</strain>
    </source>
</reference>
<evidence type="ECO:0000313" key="2">
    <source>
        <dbReference type="Proteomes" id="UP000231501"/>
    </source>
</evidence>
<sequence>MTTTHSVRQHRGRTYVLDALGQGAGPWRGRFVVKGEEDGRPGVTAWHELEDEFPSPDEAVAHADRVACQYIATFAEQA</sequence>
<dbReference type="AlphaFoldDB" id="A0A2G9CGH6"/>
<dbReference type="EMBL" id="PEOG01000008">
    <property type="protein sequence ID" value="PIM54609.1"/>
    <property type="molecule type" value="Genomic_DNA"/>
</dbReference>
<comment type="caution">
    <text evidence="1">The sequence shown here is derived from an EMBL/GenBank/DDBJ whole genome shotgun (WGS) entry which is preliminary data.</text>
</comment>
<name>A0A2G9CGH6_9BURK</name>
<gene>
    <name evidence="1" type="ORF">CS062_03025</name>
</gene>
<evidence type="ECO:0000313" key="1">
    <source>
        <dbReference type="EMBL" id="PIM54609.1"/>
    </source>
</evidence>
<dbReference type="Proteomes" id="UP000231501">
    <property type="component" value="Unassembled WGS sequence"/>
</dbReference>
<accession>A0A2G9CGH6</accession>
<dbReference type="OrthoDB" id="9154131at2"/>
<keyword evidence="2" id="KW-1185">Reference proteome</keyword>